<sequence length="105" mass="11261">MRWAAIAVLQGRRHTSGEEPSLELALTGRMLPEIELDLLRHIRGLGLTASAPAGGGCRTVRRMPTKKGSPDAHQPRRPGIAEHRRGNLPDGPASPHPAGPSATRR</sequence>
<feature type="compositionally biased region" description="Basic and acidic residues" evidence="1">
    <location>
        <begin position="68"/>
        <end position="87"/>
    </location>
</feature>
<gene>
    <name evidence="2" type="ORF">AZOBR_140100</name>
</gene>
<evidence type="ECO:0000313" key="3">
    <source>
        <dbReference type="Proteomes" id="UP000007319"/>
    </source>
</evidence>
<protein>
    <submittedName>
        <fullName evidence="2">Uncharacterized protein</fullName>
    </submittedName>
</protein>
<keyword evidence="3" id="KW-1185">Reference proteome</keyword>
<dbReference type="EMBL" id="HE577327">
    <property type="protein sequence ID" value="CCC98370.1"/>
    <property type="molecule type" value="Genomic_DNA"/>
</dbReference>
<proteinExistence type="predicted"/>
<dbReference type="AlphaFoldDB" id="A0A9P1JRE8"/>
<dbReference type="Proteomes" id="UP000007319">
    <property type="component" value="Chromosome"/>
</dbReference>
<evidence type="ECO:0000313" key="2">
    <source>
        <dbReference type="EMBL" id="CCC98370.1"/>
    </source>
</evidence>
<name>A0A9P1JRE8_9PROT</name>
<dbReference type="KEGG" id="abs:AZOBR_140100"/>
<evidence type="ECO:0000256" key="1">
    <source>
        <dbReference type="SAM" id="MobiDB-lite"/>
    </source>
</evidence>
<feature type="region of interest" description="Disordered" evidence="1">
    <location>
        <begin position="47"/>
        <end position="105"/>
    </location>
</feature>
<accession>A0A9P1JRE8</accession>
<organism evidence="2 3">
    <name type="scientific">Azospirillum baldaniorum</name>
    <dbReference type="NCBI Taxonomy" id="1064539"/>
    <lineage>
        <taxon>Bacteria</taxon>
        <taxon>Pseudomonadati</taxon>
        <taxon>Pseudomonadota</taxon>
        <taxon>Alphaproteobacteria</taxon>
        <taxon>Rhodospirillales</taxon>
        <taxon>Azospirillaceae</taxon>
        <taxon>Azospirillum</taxon>
    </lineage>
</organism>
<reference evidence="2 3" key="1">
    <citation type="journal article" date="2011" name="PLoS Genet.">
        <title>Azospirillum genomes reveal transition of bacteria from aquatic to terrestrial environments.</title>
        <authorList>
            <person name="Wisniewski-Dye F."/>
            <person name="Borziak K."/>
            <person name="Khalsa-Moyers G."/>
            <person name="Alexandre G."/>
            <person name="Sukharnikov L.O."/>
            <person name="Wuichet K."/>
            <person name="Hurst G.B."/>
            <person name="McDonald W.H."/>
            <person name="Robertson J.S."/>
            <person name="Barbe V."/>
            <person name="Calteau A."/>
            <person name="Rouy Z."/>
            <person name="Mangenot S."/>
            <person name="Prigent-Combaret C."/>
            <person name="Normand P."/>
            <person name="Boyer M."/>
            <person name="Siguier P."/>
            <person name="Dessaux Y."/>
            <person name="Elmerich C."/>
            <person name="Condemine G."/>
            <person name="Krishnen G."/>
            <person name="Kennedy I."/>
            <person name="Paterson A.H."/>
            <person name="Gonzalez V."/>
            <person name="Mavingui P."/>
            <person name="Zhulin I.B."/>
        </authorList>
    </citation>
    <scope>NUCLEOTIDE SEQUENCE [LARGE SCALE GENOMIC DNA]</scope>
    <source>
        <strain evidence="2 3">Sp245</strain>
    </source>
</reference>